<proteinExistence type="predicted"/>
<evidence type="ECO:0000259" key="2">
    <source>
        <dbReference type="SMART" id="SM00635"/>
    </source>
</evidence>
<dbReference type="OrthoDB" id="6192638at2"/>
<dbReference type="Gene3D" id="2.60.40.1080">
    <property type="match status" value="4"/>
</dbReference>
<feature type="transmembrane region" description="Helical" evidence="1">
    <location>
        <begin position="43"/>
        <end position="64"/>
    </location>
</feature>
<evidence type="ECO:0000256" key="1">
    <source>
        <dbReference type="SAM" id="Phobius"/>
    </source>
</evidence>
<dbReference type="Proteomes" id="UP000316500">
    <property type="component" value="Unassembled WGS sequence"/>
</dbReference>
<evidence type="ECO:0000313" key="4">
    <source>
        <dbReference type="Proteomes" id="UP000316500"/>
    </source>
</evidence>
<comment type="caution">
    <text evidence="3">The sequence shown here is derived from an EMBL/GenBank/DDBJ whole genome shotgun (WGS) entry which is preliminary data.</text>
</comment>
<name>A0A558GMR5_PAENT</name>
<dbReference type="RefSeq" id="WP_144653193.1">
    <property type="nucleotide sequence ID" value="NZ_VNFK01000027.1"/>
</dbReference>
<organism evidence="3 4">
    <name type="scientific">Paenarthrobacter nitroguajacolicus</name>
    <name type="common">Arthrobacter nitroguajacolicus</name>
    <dbReference type="NCBI Taxonomy" id="211146"/>
    <lineage>
        <taxon>Bacteria</taxon>
        <taxon>Bacillati</taxon>
        <taxon>Actinomycetota</taxon>
        <taxon>Actinomycetes</taxon>
        <taxon>Micrococcales</taxon>
        <taxon>Micrococcaceae</taxon>
        <taxon>Paenarthrobacter</taxon>
    </lineage>
</organism>
<dbReference type="InterPro" id="IPR003343">
    <property type="entry name" value="Big_2"/>
</dbReference>
<feature type="domain" description="BIG2" evidence="2">
    <location>
        <begin position="337"/>
        <end position="417"/>
    </location>
</feature>
<dbReference type="SMART" id="SM00635">
    <property type="entry name" value="BID_2"/>
    <property type="match status" value="4"/>
</dbReference>
<keyword evidence="1" id="KW-1133">Transmembrane helix</keyword>
<evidence type="ECO:0000313" key="3">
    <source>
        <dbReference type="EMBL" id="TVU58182.1"/>
    </source>
</evidence>
<protein>
    <recommendedName>
        <fullName evidence="2">BIG2 domain-containing protein</fullName>
    </recommendedName>
</protein>
<keyword evidence="1" id="KW-0812">Transmembrane</keyword>
<keyword evidence="1" id="KW-0472">Membrane</keyword>
<feature type="domain" description="BIG2" evidence="2">
    <location>
        <begin position="70"/>
        <end position="151"/>
    </location>
</feature>
<feature type="domain" description="BIG2" evidence="2">
    <location>
        <begin position="248"/>
        <end position="331"/>
    </location>
</feature>
<accession>A0A558GMR5</accession>
<dbReference type="SUPFAM" id="SSF49373">
    <property type="entry name" value="Invasin/intimin cell-adhesion fragments"/>
    <property type="match status" value="4"/>
</dbReference>
<sequence>MKTELREVLLAEAAAHIRTHPADMERALEAGTDRVRNRVLRTWLVAIVAALVLTAALVAARAFLTQGPVTLESIGVTAPAASLRPEATVRLSAEGMYSDGSRRALVDGVAWASEDPSVAEVAGTGEATALSAGVTGVTATFDGVSGRLALTVTAPGTAPLTALRVTPDQSTVELGGKVQLTAEGSYGDGSLGKLNQTAVWASDRPAVARVDGDGLVTAAAIGTATITASEAGLQGASSITVTAKPPARITGLSIDPAEITLKQGQALQFRAVAGYSDGSTANLTDVEWSSGDPKRATISAAGLVTAQGLGQVLISAVHVTDDGTQWRAESKVSVEHAVRTVVVGPAGPFVLQPGGTVQLKATVTYTDGRPGDPVVTWASSRAIIATVNDGLVRGGAVQGTVTITASVDGVSSNGVTVNVGQNAPTPGPLE</sequence>
<feature type="domain" description="BIG2" evidence="2">
    <location>
        <begin position="159"/>
        <end position="240"/>
    </location>
</feature>
<dbReference type="InterPro" id="IPR008964">
    <property type="entry name" value="Invasin/intimin_cell_adhesion"/>
</dbReference>
<dbReference type="Pfam" id="PF02368">
    <property type="entry name" value="Big_2"/>
    <property type="match status" value="3"/>
</dbReference>
<dbReference type="AlphaFoldDB" id="A0A558GMR5"/>
<dbReference type="EMBL" id="VNFK01000027">
    <property type="protein sequence ID" value="TVU58182.1"/>
    <property type="molecule type" value="Genomic_DNA"/>
</dbReference>
<gene>
    <name evidence="3" type="ORF">FQP90_21970</name>
</gene>
<reference evidence="3 4" key="1">
    <citation type="submission" date="2019-07" db="EMBL/GenBank/DDBJ databases">
        <title>Diversity of Bacteria from Kongsfjorden, Arctic.</title>
        <authorList>
            <person name="Yu Y."/>
        </authorList>
    </citation>
    <scope>NUCLEOTIDE SEQUENCE [LARGE SCALE GENOMIC DNA]</scope>
    <source>
        <strain evidence="3 4">SM1928</strain>
    </source>
</reference>